<feature type="compositionally biased region" description="Basic residues" evidence="1">
    <location>
        <begin position="180"/>
        <end position="189"/>
    </location>
</feature>
<gene>
    <name evidence="2" type="ORF">CGI_10022417</name>
</gene>
<dbReference type="InParanoid" id="K1RZ66"/>
<dbReference type="Gene3D" id="2.170.300.10">
    <property type="entry name" value="Tie2 ligand-binding domain superfamily"/>
    <property type="match status" value="1"/>
</dbReference>
<sequence>MAEWFKRCGLSRLGGEWAAEVQAPAGSKLNIQKKCMPGYTGLNCTTRCPYPTYGTRCQGYCNCSNYTCDVSTGCRTVTTDSVYEHFAIMDGVNSGGKGRRMCVAGGCSRRKSDGVSLHQFPFDRPAILRQWTAFVHNSQKLERSYQSSCALFCPFHGEFLPSQVSLNGVDGSSRPAERVGKRRCSNYTD</sequence>
<protein>
    <submittedName>
        <fullName evidence="2">Uncharacterized protein</fullName>
    </submittedName>
</protein>
<dbReference type="AlphaFoldDB" id="K1RZ66"/>
<accession>K1RZ66</accession>
<feature type="region of interest" description="Disordered" evidence="1">
    <location>
        <begin position="169"/>
        <end position="189"/>
    </location>
</feature>
<organism evidence="2">
    <name type="scientific">Magallana gigas</name>
    <name type="common">Pacific oyster</name>
    <name type="synonym">Crassostrea gigas</name>
    <dbReference type="NCBI Taxonomy" id="29159"/>
    <lineage>
        <taxon>Eukaryota</taxon>
        <taxon>Metazoa</taxon>
        <taxon>Spiralia</taxon>
        <taxon>Lophotrochozoa</taxon>
        <taxon>Mollusca</taxon>
        <taxon>Bivalvia</taxon>
        <taxon>Autobranchia</taxon>
        <taxon>Pteriomorphia</taxon>
        <taxon>Ostreida</taxon>
        <taxon>Ostreoidea</taxon>
        <taxon>Ostreidae</taxon>
        <taxon>Magallana</taxon>
    </lineage>
</organism>
<dbReference type="HOGENOM" id="CLU_1435719_0_0_1"/>
<evidence type="ECO:0000256" key="1">
    <source>
        <dbReference type="SAM" id="MobiDB-lite"/>
    </source>
</evidence>
<proteinExistence type="predicted"/>
<dbReference type="EMBL" id="JH816345">
    <property type="protein sequence ID" value="EKC40311.1"/>
    <property type="molecule type" value="Genomic_DNA"/>
</dbReference>
<name>K1RZ66_MAGGI</name>
<evidence type="ECO:0000313" key="2">
    <source>
        <dbReference type="EMBL" id="EKC40311.1"/>
    </source>
</evidence>
<reference evidence="2" key="1">
    <citation type="journal article" date="2012" name="Nature">
        <title>The oyster genome reveals stress adaptation and complexity of shell formation.</title>
        <authorList>
            <person name="Zhang G."/>
            <person name="Fang X."/>
            <person name="Guo X."/>
            <person name="Li L."/>
            <person name="Luo R."/>
            <person name="Xu F."/>
            <person name="Yang P."/>
            <person name="Zhang L."/>
            <person name="Wang X."/>
            <person name="Qi H."/>
            <person name="Xiong Z."/>
            <person name="Que H."/>
            <person name="Xie Y."/>
            <person name="Holland P.W."/>
            <person name="Paps J."/>
            <person name="Zhu Y."/>
            <person name="Wu F."/>
            <person name="Chen Y."/>
            <person name="Wang J."/>
            <person name="Peng C."/>
            <person name="Meng J."/>
            <person name="Yang L."/>
            <person name="Liu J."/>
            <person name="Wen B."/>
            <person name="Zhang N."/>
            <person name="Huang Z."/>
            <person name="Zhu Q."/>
            <person name="Feng Y."/>
            <person name="Mount A."/>
            <person name="Hedgecock D."/>
            <person name="Xu Z."/>
            <person name="Liu Y."/>
            <person name="Domazet-Loso T."/>
            <person name="Du Y."/>
            <person name="Sun X."/>
            <person name="Zhang S."/>
            <person name="Liu B."/>
            <person name="Cheng P."/>
            <person name="Jiang X."/>
            <person name="Li J."/>
            <person name="Fan D."/>
            <person name="Wang W."/>
            <person name="Fu W."/>
            <person name="Wang T."/>
            <person name="Wang B."/>
            <person name="Zhang J."/>
            <person name="Peng Z."/>
            <person name="Li Y."/>
            <person name="Li N."/>
            <person name="Wang J."/>
            <person name="Chen M."/>
            <person name="He Y."/>
            <person name="Tan F."/>
            <person name="Song X."/>
            <person name="Zheng Q."/>
            <person name="Huang R."/>
            <person name="Yang H."/>
            <person name="Du X."/>
            <person name="Chen L."/>
            <person name="Yang M."/>
            <person name="Gaffney P.M."/>
            <person name="Wang S."/>
            <person name="Luo L."/>
            <person name="She Z."/>
            <person name="Ming Y."/>
            <person name="Huang W."/>
            <person name="Zhang S."/>
            <person name="Huang B."/>
            <person name="Zhang Y."/>
            <person name="Qu T."/>
            <person name="Ni P."/>
            <person name="Miao G."/>
            <person name="Wang J."/>
            <person name="Wang Q."/>
            <person name="Steinberg C.E."/>
            <person name="Wang H."/>
            <person name="Li N."/>
            <person name="Qian L."/>
            <person name="Zhang G."/>
            <person name="Li Y."/>
            <person name="Yang H."/>
            <person name="Liu X."/>
            <person name="Wang J."/>
            <person name="Yin Y."/>
            <person name="Wang J."/>
        </authorList>
    </citation>
    <scope>NUCLEOTIDE SEQUENCE [LARGE SCALE GENOMIC DNA]</scope>
    <source>
        <strain evidence="2">05x7-T-G4-1.051#20</strain>
    </source>
</reference>